<evidence type="ECO:0000256" key="1">
    <source>
        <dbReference type="ARBA" id="ARBA00005234"/>
    </source>
</evidence>
<evidence type="ECO:0000256" key="2">
    <source>
        <dbReference type="ARBA" id="ARBA00022670"/>
    </source>
</evidence>
<dbReference type="STRING" id="461836.A0A0L0D9I6"/>
<reference evidence="7 8" key="1">
    <citation type="submission" date="2010-05" db="EMBL/GenBank/DDBJ databases">
        <title>The Genome Sequence of Thecamonas trahens ATCC 50062.</title>
        <authorList>
            <consortium name="The Broad Institute Genome Sequencing Platform"/>
            <person name="Russ C."/>
            <person name="Cuomo C."/>
            <person name="Shea T."/>
            <person name="Young S.K."/>
            <person name="Zeng Q."/>
            <person name="Koehrsen M."/>
            <person name="Haas B."/>
            <person name="Borodovsky M."/>
            <person name="Guigo R."/>
            <person name="Alvarado L."/>
            <person name="Berlin A."/>
            <person name="Bochicchio J."/>
            <person name="Borenstein D."/>
            <person name="Chapman S."/>
            <person name="Chen Z."/>
            <person name="Freedman E."/>
            <person name="Gellesch M."/>
            <person name="Goldberg J."/>
            <person name="Griggs A."/>
            <person name="Gujja S."/>
            <person name="Heilman E."/>
            <person name="Heiman D."/>
            <person name="Hepburn T."/>
            <person name="Howarth C."/>
            <person name="Jen D."/>
            <person name="Larson L."/>
            <person name="Mehta T."/>
            <person name="Park D."/>
            <person name="Pearson M."/>
            <person name="Roberts A."/>
            <person name="Saif S."/>
            <person name="Shenoy N."/>
            <person name="Sisk P."/>
            <person name="Stolte C."/>
            <person name="Sykes S."/>
            <person name="Thomson T."/>
            <person name="Walk T."/>
            <person name="White J."/>
            <person name="Yandava C."/>
            <person name="Burger G."/>
            <person name="Gray M.W."/>
            <person name="Holland P.W.H."/>
            <person name="King N."/>
            <person name="Lang F.B.F."/>
            <person name="Roger A.J."/>
            <person name="Ruiz-Trillo I."/>
            <person name="Lander E."/>
            <person name="Nusbaum C."/>
        </authorList>
    </citation>
    <scope>NUCLEOTIDE SEQUENCE [LARGE SCALE GENOMIC DNA]</scope>
    <source>
        <strain evidence="7 8">ATCC 50062</strain>
    </source>
</reference>
<dbReference type="PANTHER" id="PTHR12606:SF141">
    <property type="entry name" value="GH15225P-RELATED"/>
    <property type="match status" value="1"/>
</dbReference>
<gene>
    <name evidence="7" type="ORF">AMSG_04776</name>
</gene>
<dbReference type="GO" id="GO:0016926">
    <property type="term" value="P:protein desumoylation"/>
    <property type="evidence" value="ECO:0007669"/>
    <property type="project" value="TreeGrafter"/>
</dbReference>
<proteinExistence type="inferred from homology"/>
<evidence type="ECO:0000256" key="5">
    <source>
        <dbReference type="SAM" id="MobiDB-lite"/>
    </source>
</evidence>
<keyword evidence="8" id="KW-1185">Reference proteome</keyword>
<dbReference type="SUPFAM" id="SSF54001">
    <property type="entry name" value="Cysteine proteinases"/>
    <property type="match status" value="1"/>
</dbReference>
<dbReference type="OrthoDB" id="1939479at2759"/>
<dbReference type="GO" id="GO:0006508">
    <property type="term" value="P:proteolysis"/>
    <property type="evidence" value="ECO:0007669"/>
    <property type="project" value="UniProtKB-KW"/>
</dbReference>
<dbReference type="PANTHER" id="PTHR12606">
    <property type="entry name" value="SENTRIN/SUMO-SPECIFIC PROTEASE"/>
    <property type="match status" value="1"/>
</dbReference>
<dbReference type="GO" id="GO:0016929">
    <property type="term" value="F:deSUMOylase activity"/>
    <property type="evidence" value="ECO:0007669"/>
    <property type="project" value="TreeGrafter"/>
</dbReference>
<evidence type="ECO:0000313" key="7">
    <source>
        <dbReference type="EMBL" id="KNC49032.1"/>
    </source>
</evidence>
<dbReference type="InterPro" id="IPR038765">
    <property type="entry name" value="Papain-like_cys_pep_sf"/>
</dbReference>
<protein>
    <recommendedName>
        <fullName evidence="6">Ubiquitin-like protease family profile domain-containing protein</fullName>
    </recommendedName>
</protein>
<evidence type="ECO:0000256" key="3">
    <source>
        <dbReference type="ARBA" id="ARBA00022801"/>
    </source>
</evidence>
<dbReference type="Proteomes" id="UP000054408">
    <property type="component" value="Unassembled WGS sequence"/>
</dbReference>
<dbReference type="Pfam" id="PF02902">
    <property type="entry name" value="Peptidase_C48"/>
    <property type="match status" value="1"/>
</dbReference>
<feature type="region of interest" description="Disordered" evidence="5">
    <location>
        <begin position="137"/>
        <end position="162"/>
    </location>
</feature>
<name>A0A0L0D9I6_THETB</name>
<organism evidence="7 8">
    <name type="scientific">Thecamonas trahens ATCC 50062</name>
    <dbReference type="NCBI Taxonomy" id="461836"/>
    <lineage>
        <taxon>Eukaryota</taxon>
        <taxon>Apusozoa</taxon>
        <taxon>Apusomonadida</taxon>
        <taxon>Apusomonadidae</taxon>
        <taxon>Thecamonas</taxon>
    </lineage>
</organism>
<sequence>MSARSPSSRRPILDMLEDRREADEFRASLVRLPSSPLASADAPDNAGLDDVIVISSDDDNESTAPVTHAPLREDSAYAKAKALSLERTRLRREERTRLMGSVDELEGGPSKFVALMTDPSQPRDPRTPSRMDAALETARRRRRSSLAAASGASSPDASATDSWRSALRMAEIEEKSARARAIAEERARLEKYTSREIEAALRGDDDSGPHADALLSAWSAKLDDRERNMLRQAFRAPPAQQLACVGSIPITGHDFASLGPGEWLNDEVVNGMVVMLQARADAEAAAGVGPRCFFFNSFFYASIYELRCRYNYRKVRRWTKKVDLRDIDKVIFPVHLGTHWTLAVVNLRDKRFEYYDALLSTNHAALDTMRRWIVDDFADKHSIELDVSQWTDYVPKDIPVQRNGYDCGVFALSYANFVARDCDLVFDQKHMPQFRKRIALALLEGELPM</sequence>
<accession>A0A0L0D9I6</accession>
<feature type="domain" description="Ubiquitin-like protease family profile" evidence="6">
    <location>
        <begin position="248"/>
        <end position="418"/>
    </location>
</feature>
<dbReference type="InterPro" id="IPR003653">
    <property type="entry name" value="Peptidase_C48_C"/>
</dbReference>
<dbReference type="Gene3D" id="3.40.395.10">
    <property type="entry name" value="Adenoviral Proteinase, Chain A"/>
    <property type="match status" value="1"/>
</dbReference>
<feature type="compositionally biased region" description="Low complexity" evidence="5">
    <location>
        <begin position="145"/>
        <end position="162"/>
    </location>
</feature>
<evidence type="ECO:0000313" key="8">
    <source>
        <dbReference type="Proteomes" id="UP000054408"/>
    </source>
</evidence>
<comment type="similarity">
    <text evidence="1">Belongs to the peptidase C48 family.</text>
</comment>
<keyword evidence="2" id="KW-0645">Protease</keyword>
<dbReference type="GeneID" id="25564303"/>
<keyword evidence="4" id="KW-0788">Thiol protease</keyword>
<dbReference type="GO" id="GO:0005634">
    <property type="term" value="C:nucleus"/>
    <property type="evidence" value="ECO:0007669"/>
    <property type="project" value="TreeGrafter"/>
</dbReference>
<dbReference type="PROSITE" id="PS50600">
    <property type="entry name" value="ULP_PROTEASE"/>
    <property type="match status" value="1"/>
</dbReference>
<evidence type="ECO:0000256" key="4">
    <source>
        <dbReference type="ARBA" id="ARBA00022807"/>
    </source>
</evidence>
<keyword evidence="3" id="KW-0378">Hydrolase</keyword>
<dbReference type="EMBL" id="GL349452">
    <property type="protein sequence ID" value="KNC49032.1"/>
    <property type="molecule type" value="Genomic_DNA"/>
</dbReference>
<dbReference type="RefSeq" id="XP_013758442.1">
    <property type="nucleotide sequence ID" value="XM_013902988.1"/>
</dbReference>
<dbReference type="eggNOG" id="KOG0778">
    <property type="taxonomic scope" value="Eukaryota"/>
</dbReference>
<dbReference type="AlphaFoldDB" id="A0A0L0D9I6"/>
<evidence type="ECO:0000259" key="6">
    <source>
        <dbReference type="PROSITE" id="PS50600"/>
    </source>
</evidence>